<dbReference type="InterPro" id="IPR052983">
    <property type="entry name" value="MFS_Riboflavin_Transporter"/>
</dbReference>
<keyword evidence="3 6" id="KW-0812">Transmembrane</keyword>
<evidence type="ECO:0000256" key="1">
    <source>
        <dbReference type="ARBA" id="ARBA00004141"/>
    </source>
</evidence>
<evidence type="ECO:0000256" key="2">
    <source>
        <dbReference type="ARBA" id="ARBA00022448"/>
    </source>
</evidence>
<evidence type="ECO:0000256" key="3">
    <source>
        <dbReference type="ARBA" id="ARBA00022692"/>
    </source>
</evidence>
<dbReference type="InterPro" id="IPR011701">
    <property type="entry name" value="MFS"/>
</dbReference>
<feature type="transmembrane region" description="Helical" evidence="6">
    <location>
        <begin position="327"/>
        <end position="348"/>
    </location>
</feature>
<protein>
    <submittedName>
        <fullName evidence="7">Uncharacterized protein</fullName>
    </submittedName>
</protein>
<keyword evidence="4 6" id="KW-1133">Transmembrane helix</keyword>
<feature type="transmembrane region" description="Helical" evidence="6">
    <location>
        <begin position="449"/>
        <end position="469"/>
    </location>
</feature>
<organism evidence="7 8">
    <name type="scientific">Paramecium pentaurelia</name>
    <dbReference type="NCBI Taxonomy" id="43138"/>
    <lineage>
        <taxon>Eukaryota</taxon>
        <taxon>Sar</taxon>
        <taxon>Alveolata</taxon>
        <taxon>Ciliophora</taxon>
        <taxon>Intramacronucleata</taxon>
        <taxon>Oligohymenophorea</taxon>
        <taxon>Peniculida</taxon>
        <taxon>Parameciidae</taxon>
        <taxon>Paramecium</taxon>
    </lineage>
</organism>
<evidence type="ECO:0000256" key="6">
    <source>
        <dbReference type="SAM" id="Phobius"/>
    </source>
</evidence>
<feature type="transmembrane region" description="Helical" evidence="6">
    <location>
        <begin position="140"/>
        <end position="159"/>
    </location>
</feature>
<dbReference type="PANTHER" id="PTHR43385:SF1">
    <property type="entry name" value="RIBOFLAVIN TRANSPORTER RIBJ"/>
    <property type="match status" value="1"/>
</dbReference>
<reference evidence="7" key="1">
    <citation type="submission" date="2021-01" db="EMBL/GenBank/DDBJ databases">
        <authorList>
            <consortium name="Genoscope - CEA"/>
            <person name="William W."/>
        </authorList>
    </citation>
    <scope>NUCLEOTIDE SEQUENCE</scope>
</reference>
<dbReference type="AlphaFoldDB" id="A0A8S1UQD6"/>
<evidence type="ECO:0000256" key="5">
    <source>
        <dbReference type="ARBA" id="ARBA00023136"/>
    </source>
</evidence>
<dbReference type="Proteomes" id="UP000689195">
    <property type="component" value="Unassembled WGS sequence"/>
</dbReference>
<proteinExistence type="predicted"/>
<feature type="transmembrane region" description="Helical" evidence="6">
    <location>
        <begin position="415"/>
        <end position="437"/>
    </location>
</feature>
<feature type="transmembrane region" description="Helical" evidence="6">
    <location>
        <begin position="253"/>
        <end position="275"/>
    </location>
</feature>
<comment type="subcellular location">
    <subcellularLocation>
        <location evidence="1">Membrane</location>
        <topology evidence="1">Multi-pass membrane protein</topology>
    </subcellularLocation>
</comment>
<feature type="transmembrane region" description="Helical" evidence="6">
    <location>
        <begin position="481"/>
        <end position="499"/>
    </location>
</feature>
<keyword evidence="8" id="KW-1185">Reference proteome</keyword>
<evidence type="ECO:0000313" key="8">
    <source>
        <dbReference type="Proteomes" id="UP000689195"/>
    </source>
</evidence>
<dbReference type="EMBL" id="CAJJDO010000043">
    <property type="protein sequence ID" value="CAD8165982.1"/>
    <property type="molecule type" value="Genomic_DNA"/>
</dbReference>
<keyword evidence="5 6" id="KW-0472">Membrane</keyword>
<feature type="transmembrane region" description="Helical" evidence="6">
    <location>
        <begin position="198"/>
        <end position="222"/>
    </location>
</feature>
<keyword evidence="2" id="KW-0813">Transport</keyword>
<dbReference type="GO" id="GO:0016020">
    <property type="term" value="C:membrane"/>
    <property type="evidence" value="ECO:0007669"/>
    <property type="project" value="UniProtKB-SubCell"/>
</dbReference>
<sequence>MDELKRNDFNNNYHFRIDTQPQQQERNQFLSNDCDFESPLKTEKFNIQIKIKKEIYTNEEMKKFKKQGIVSLIGGILIHLELGTFYVWASISPYVAAWMRIKDKSVTLNLMSIIFPILGIVTMSVLSFGIKIAEKVGFKITIGCGSFIISLAFLIISFVQDIKVFIAIYCIMIGISGGLLFMLPIICGWRYFPNRRGLVSCFIIGGYGFGSFIFNFVCKAIANPYNLQPSIVVIEEGKLVQYFDSKVGERVPLMFQILAASYLGLSIIGTLMIRFPKDIDPDKMFATLEALESQKNKEYNDQISSPNNLPAHKECQSVTQGIKSKSFILLQLIVLMSCTLGMLISNCYKLYGLELGFDDSILTATGSIAGIMNGTSRIFWATLTDKTSYKFTFTIISFLNLVASLILPYNTSEIGYLLIIGVIFLAEGGLLATYPVICGKIYGNKIGGMMNGFMLFMVGVSNMIGYILYAFVRKRIGWDGVYWICFAFNIVGIILAFILKEVGYDWPDPQTIKKEKSVIQIKSNLQK</sequence>
<gene>
    <name evidence="7" type="ORF">PPENT_87.1.T0430224</name>
</gene>
<feature type="transmembrane region" description="Helical" evidence="6">
    <location>
        <begin position="108"/>
        <end position="128"/>
    </location>
</feature>
<name>A0A8S1UQD6_9CILI</name>
<dbReference type="PANTHER" id="PTHR43385">
    <property type="entry name" value="RIBOFLAVIN TRANSPORTER RIBJ"/>
    <property type="match status" value="1"/>
</dbReference>
<feature type="transmembrane region" description="Helical" evidence="6">
    <location>
        <begin position="69"/>
        <end position="88"/>
    </location>
</feature>
<evidence type="ECO:0000256" key="4">
    <source>
        <dbReference type="ARBA" id="ARBA00022989"/>
    </source>
</evidence>
<dbReference type="Pfam" id="PF07690">
    <property type="entry name" value="MFS_1"/>
    <property type="match status" value="2"/>
</dbReference>
<accession>A0A8S1UQD6</accession>
<dbReference type="OrthoDB" id="410267at2759"/>
<evidence type="ECO:0000313" key="7">
    <source>
        <dbReference type="EMBL" id="CAD8165982.1"/>
    </source>
</evidence>
<feature type="transmembrane region" description="Helical" evidence="6">
    <location>
        <begin position="165"/>
        <end position="186"/>
    </location>
</feature>
<feature type="transmembrane region" description="Helical" evidence="6">
    <location>
        <begin position="391"/>
        <end position="409"/>
    </location>
</feature>
<dbReference type="GO" id="GO:0022857">
    <property type="term" value="F:transmembrane transporter activity"/>
    <property type="evidence" value="ECO:0007669"/>
    <property type="project" value="InterPro"/>
</dbReference>
<comment type="caution">
    <text evidence="7">The sequence shown here is derived from an EMBL/GenBank/DDBJ whole genome shotgun (WGS) entry which is preliminary data.</text>
</comment>